<dbReference type="Gene3D" id="3.30.710.10">
    <property type="entry name" value="Potassium Channel Kv1.1, Chain A"/>
    <property type="match status" value="1"/>
</dbReference>
<name>A0A1V0SKP1_9VIRU</name>
<gene>
    <name evidence="3" type="ORF">Klosneuvirus_4_91</name>
</gene>
<dbReference type="EMBL" id="KY684111">
    <property type="protein sequence ID" value="ARF12276.1"/>
    <property type="molecule type" value="Genomic_DNA"/>
</dbReference>
<dbReference type="InterPro" id="IPR000210">
    <property type="entry name" value="BTB/POZ_dom"/>
</dbReference>
<dbReference type="GO" id="GO:0051260">
    <property type="term" value="P:protein homooligomerization"/>
    <property type="evidence" value="ECO:0007669"/>
    <property type="project" value="InterPro"/>
</dbReference>
<dbReference type="PANTHER" id="PTHR11145">
    <property type="entry name" value="BTB/POZ DOMAIN-CONTAINING ADAPTER FOR CUL3-MEDIATED RHOA DEGRADATION PROTEIN FAMILY MEMBER"/>
    <property type="match status" value="1"/>
</dbReference>
<organism evidence="3">
    <name type="scientific">Klosneuvirus KNV1</name>
    <dbReference type="NCBI Taxonomy" id="1977640"/>
    <lineage>
        <taxon>Viruses</taxon>
        <taxon>Varidnaviria</taxon>
        <taxon>Bamfordvirae</taxon>
        <taxon>Nucleocytoviricota</taxon>
        <taxon>Megaviricetes</taxon>
        <taxon>Imitervirales</taxon>
        <taxon>Mimiviridae</taxon>
        <taxon>Klosneuvirinae</taxon>
        <taxon>Klosneuvirus</taxon>
    </lineage>
</organism>
<dbReference type="InterPro" id="IPR045068">
    <property type="entry name" value="BACURD1-3"/>
</dbReference>
<dbReference type="SUPFAM" id="SSF54695">
    <property type="entry name" value="POZ domain"/>
    <property type="match status" value="1"/>
</dbReference>
<dbReference type="CDD" id="cd18316">
    <property type="entry name" value="BTB_POZ_KCTD-like"/>
    <property type="match status" value="1"/>
</dbReference>
<evidence type="ECO:0000259" key="2">
    <source>
        <dbReference type="PROSITE" id="PS50097"/>
    </source>
</evidence>
<dbReference type="PROSITE" id="PS50097">
    <property type="entry name" value="BTB"/>
    <property type="match status" value="1"/>
</dbReference>
<evidence type="ECO:0000256" key="1">
    <source>
        <dbReference type="ARBA" id="ARBA00006497"/>
    </source>
</evidence>
<protein>
    <submittedName>
        <fullName evidence="3">BTB/POZ domain protein</fullName>
    </submittedName>
</protein>
<comment type="similarity">
    <text evidence="1">Belongs to the mimivirus BTB/WD family.</text>
</comment>
<sequence>MIITINVGGKLFTTTTETLYRSKYFQDISNNLIKCERDDNGNIFIDRCPKVFHYVLNFLRDGRYPFPNEYEFELEFYLIAYKQTESEVEMVPCKKCKLRQTEPKYVYCDFCVRGMMQV</sequence>
<dbReference type="PANTHER" id="PTHR11145:SF8">
    <property type="entry name" value="RE57120P"/>
    <property type="match status" value="1"/>
</dbReference>
<dbReference type="InterPro" id="IPR003131">
    <property type="entry name" value="T1-type_BTB"/>
</dbReference>
<proteinExistence type="inferred from homology"/>
<dbReference type="Pfam" id="PF02214">
    <property type="entry name" value="BTB_2"/>
    <property type="match status" value="1"/>
</dbReference>
<evidence type="ECO:0000313" key="3">
    <source>
        <dbReference type="EMBL" id="ARF12276.1"/>
    </source>
</evidence>
<reference evidence="3" key="1">
    <citation type="journal article" date="2017" name="Science">
        <title>Giant viruses with an expanded complement of translation system components.</title>
        <authorList>
            <person name="Schulz F."/>
            <person name="Yutin N."/>
            <person name="Ivanova N.N."/>
            <person name="Ortega D.R."/>
            <person name="Lee T.K."/>
            <person name="Vierheilig J."/>
            <person name="Daims H."/>
            <person name="Horn M."/>
            <person name="Wagner M."/>
            <person name="Jensen G.J."/>
            <person name="Kyrpides N.C."/>
            <person name="Koonin E.V."/>
            <person name="Woyke T."/>
        </authorList>
    </citation>
    <scope>NUCLEOTIDE SEQUENCE</scope>
    <source>
        <strain evidence="3">KNV1</strain>
    </source>
</reference>
<dbReference type="InterPro" id="IPR011333">
    <property type="entry name" value="SKP1/BTB/POZ_sf"/>
</dbReference>
<accession>A0A1V0SKP1</accession>
<feature type="domain" description="BTB" evidence="2">
    <location>
        <begin position="1"/>
        <end position="68"/>
    </location>
</feature>